<dbReference type="Pfam" id="PF13567">
    <property type="entry name" value="DUF4131"/>
    <property type="match status" value="1"/>
</dbReference>
<dbReference type="InterPro" id="IPR004477">
    <property type="entry name" value="ComEC_N"/>
</dbReference>
<dbReference type="RefSeq" id="WP_177159535.1">
    <property type="nucleotide sequence ID" value="NZ_FOGF01000014.1"/>
</dbReference>
<dbReference type="EMBL" id="FOGF01000014">
    <property type="protein sequence ID" value="SER00069.1"/>
    <property type="molecule type" value="Genomic_DNA"/>
</dbReference>
<sequence length="451" mass="51748">MKEKWPYIALVLIFFASFYQEMKIIKGLIIAVIIIRIFWEHNRLLWVLTLGFGISLVLHLMYLDSYRQQLLPLAGQEQPAMIQMDVNDLMINGDLLTGYATVETKEQRFKTKIYYKIPSKKEKEWISQFQQDMKMVATVSFEEVEGCRNLKTFDYAKYLKSRKIFLSTKINQIKEIEPIKGMKSRLHYWRYQLVDKVRKNHNGAITEYALALIFGEKQELSLDDLAMFKELGIMHLLAISGLHIMILVSLLEGVMWRSGLTREASQWGLFVLLVGYGCLIRWNISGTRAIGIVLLQILCLKLWQKDLSTMDALSVMAIVNCIVNPYIINSSAFQLSYGMCFFVILVGRLEVRFINDKEASGGYDDSLVTRLVHMGILCLLAIPLIARYFYSYHLLSALIGAIVTFILAKWLVPCLVGYIFLVVVDSQMVLAVLVGLFNGSISLLLAFFRSY</sequence>
<accession>A0A1H9KLX4</accession>
<protein>
    <submittedName>
        <fullName evidence="9">ComEC/Rec2-related protein</fullName>
    </submittedName>
</protein>
<feature type="transmembrane region" description="Helical" evidence="6">
    <location>
        <begin position="7"/>
        <end position="38"/>
    </location>
</feature>
<evidence type="ECO:0000256" key="1">
    <source>
        <dbReference type="ARBA" id="ARBA00004651"/>
    </source>
</evidence>
<dbReference type="InterPro" id="IPR025405">
    <property type="entry name" value="DUF4131"/>
</dbReference>
<keyword evidence="3 6" id="KW-0812">Transmembrane</keyword>
<keyword evidence="4 6" id="KW-1133">Transmembrane helix</keyword>
<gene>
    <name evidence="9" type="ORF">SAMN05421767_11438</name>
</gene>
<keyword evidence="10" id="KW-1185">Reference proteome</keyword>
<dbReference type="Proteomes" id="UP000198556">
    <property type="component" value="Unassembled WGS sequence"/>
</dbReference>
<organism evidence="9 10">
    <name type="scientific">Granulicatella balaenopterae</name>
    <dbReference type="NCBI Taxonomy" id="137733"/>
    <lineage>
        <taxon>Bacteria</taxon>
        <taxon>Bacillati</taxon>
        <taxon>Bacillota</taxon>
        <taxon>Bacilli</taxon>
        <taxon>Lactobacillales</taxon>
        <taxon>Carnobacteriaceae</taxon>
        <taxon>Granulicatella</taxon>
    </lineage>
</organism>
<dbReference type="STRING" id="137733.SAMN05421767_11438"/>
<feature type="domain" description="DUF4131" evidence="8">
    <location>
        <begin position="28"/>
        <end position="174"/>
    </location>
</feature>
<name>A0A1H9KLX4_9LACT</name>
<keyword evidence="2" id="KW-1003">Cell membrane</keyword>
<dbReference type="NCBIfam" id="TIGR00360">
    <property type="entry name" value="ComEC_N-term"/>
    <property type="match status" value="1"/>
</dbReference>
<feature type="transmembrane region" description="Helical" evidence="6">
    <location>
        <begin position="396"/>
        <end position="421"/>
    </location>
</feature>
<reference evidence="9 10" key="1">
    <citation type="submission" date="2016-10" db="EMBL/GenBank/DDBJ databases">
        <authorList>
            <person name="de Groot N.N."/>
        </authorList>
    </citation>
    <scope>NUCLEOTIDE SEQUENCE [LARGE SCALE GENOMIC DNA]</scope>
    <source>
        <strain evidence="9 10">DSM 15827</strain>
    </source>
</reference>
<feature type="transmembrane region" description="Helical" evidence="6">
    <location>
        <begin position="371"/>
        <end position="390"/>
    </location>
</feature>
<feature type="transmembrane region" description="Helical" evidence="6">
    <location>
        <begin position="334"/>
        <end position="351"/>
    </location>
</feature>
<feature type="transmembrane region" description="Helical" evidence="6">
    <location>
        <begin position="44"/>
        <end position="63"/>
    </location>
</feature>
<evidence type="ECO:0000256" key="3">
    <source>
        <dbReference type="ARBA" id="ARBA00022692"/>
    </source>
</evidence>
<feature type="transmembrane region" description="Helical" evidence="6">
    <location>
        <begin position="236"/>
        <end position="255"/>
    </location>
</feature>
<feature type="transmembrane region" description="Helical" evidence="6">
    <location>
        <begin position="428"/>
        <end position="448"/>
    </location>
</feature>
<evidence type="ECO:0000259" key="7">
    <source>
        <dbReference type="Pfam" id="PF03772"/>
    </source>
</evidence>
<evidence type="ECO:0000256" key="6">
    <source>
        <dbReference type="SAM" id="Phobius"/>
    </source>
</evidence>
<evidence type="ECO:0000256" key="5">
    <source>
        <dbReference type="ARBA" id="ARBA00023136"/>
    </source>
</evidence>
<evidence type="ECO:0000313" key="10">
    <source>
        <dbReference type="Proteomes" id="UP000198556"/>
    </source>
</evidence>
<keyword evidence="5 6" id="KW-0472">Membrane</keyword>
<dbReference type="InterPro" id="IPR052159">
    <property type="entry name" value="Competence_DNA_uptake"/>
</dbReference>
<evidence type="ECO:0000259" key="8">
    <source>
        <dbReference type="Pfam" id="PF13567"/>
    </source>
</evidence>
<dbReference type="PANTHER" id="PTHR30619:SF7">
    <property type="entry name" value="BETA-LACTAMASE DOMAIN PROTEIN"/>
    <property type="match status" value="1"/>
</dbReference>
<comment type="subcellular location">
    <subcellularLocation>
        <location evidence="1">Cell membrane</location>
        <topology evidence="1">Multi-pass membrane protein</topology>
    </subcellularLocation>
</comment>
<dbReference type="GO" id="GO:0005886">
    <property type="term" value="C:plasma membrane"/>
    <property type="evidence" value="ECO:0007669"/>
    <property type="project" value="UniProtKB-SubCell"/>
</dbReference>
<dbReference type="AlphaFoldDB" id="A0A1H9KLX4"/>
<dbReference type="PANTHER" id="PTHR30619">
    <property type="entry name" value="DNA INTERNALIZATION/COMPETENCE PROTEIN COMEC/REC2"/>
    <property type="match status" value="1"/>
</dbReference>
<evidence type="ECO:0000256" key="2">
    <source>
        <dbReference type="ARBA" id="ARBA00022475"/>
    </source>
</evidence>
<feature type="transmembrane region" description="Helical" evidence="6">
    <location>
        <begin position="267"/>
        <end position="300"/>
    </location>
</feature>
<evidence type="ECO:0000256" key="4">
    <source>
        <dbReference type="ARBA" id="ARBA00022989"/>
    </source>
</evidence>
<evidence type="ECO:0000313" key="9">
    <source>
        <dbReference type="EMBL" id="SER00069.1"/>
    </source>
</evidence>
<proteinExistence type="predicted"/>
<dbReference type="Pfam" id="PF03772">
    <property type="entry name" value="Competence"/>
    <property type="match status" value="1"/>
</dbReference>
<feature type="domain" description="ComEC/Rec2-related protein" evidence="7">
    <location>
        <begin position="212"/>
        <end position="448"/>
    </location>
</feature>